<protein>
    <recommendedName>
        <fullName evidence="15">ABC transporter ATP-binding protein</fullName>
    </recommendedName>
</protein>
<evidence type="ECO:0000256" key="4">
    <source>
        <dbReference type="ARBA" id="ARBA00022692"/>
    </source>
</evidence>
<dbReference type="EMBL" id="NBYN01000004">
    <property type="protein sequence ID" value="OSO97190.1"/>
    <property type="molecule type" value="Genomic_DNA"/>
</dbReference>
<dbReference type="Pfam" id="PF00005">
    <property type="entry name" value="ABC_tran"/>
    <property type="match status" value="1"/>
</dbReference>
<dbReference type="AlphaFoldDB" id="A0A1X4GJF1"/>
<dbReference type="GO" id="GO:0005886">
    <property type="term" value="C:plasma membrane"/>
    <property type="evidence" value="ECO:0007669"/>
    <property type="project" value="UniProtKB-SubCell"/>
</dbReference>
<dbReference type="RefSeq" id="WP_009342290.1">
    <property type="nucleotide sequence ID" value="NZ_NBYN01000004.1"/>
</dbReference>
<feature type="domain" description="ABC transporter" evidence="11">
    <location>
        <begin position="340"/>
        <end position="595"/>
    </location>
</feature>
<feature type="transmembrane region" description="Helical" evidence="10">
    <location>
        <begin position="132"/>
        <end position="155"/>
    </location>
</feature>
<evidence type="ECO:0000256" key="9">
    <source>
        <dbReference type="SAM" id="Coils"/>
    </source>
</evidence>
<feature type="transmembrane region" description="Helical" evidence="10">
    <location>
        <begin position="278"/>
        <end position="302"/>
    </location>
</feature>
<evidence type="ECO:0000256" key="6">
    <source>
        <dbReference type="ARBA" id="ARBA00022840"/>
    </source>
</evidence>
<dbReference type="InterPro" id="IPR003439">
    <property type="entry name" value="ABC_transporter-like_ATP-bd"/>
</dbReference>
<feature type="coiled-coil region" evidence="9">
    <location>
        <begin position="183"/>
        <end position="234"/>
    </location>
</feature>
<dbReference type="PANTHER" id="PTHR43394:SF1">
    <property type="entry name" value="ATP-BINDING CASSETTE SUB-FAMILY B MEMBER 10, MITOCHONDRIAL"/>
    <property type="match status" value="1"/>
</dbReference>
<evidence type="ECO:0000256" key="8">
    <source>
        <dbReference type="ARBA" id="ARBA00023136"/>
    </source>
</evidence>
<evidence type="ECO:0008006" key="15">
    <source>
        <dbReference type="Google" id="ProtNLM"/>
    </source>
</evidence>
<comment type="subcellular location">
    <subcellularLocation>
        <location evidence="1">Cell membrane</location>
        <topology evidence="1">Multi-pass membrane protein</topology>
    </subcellularLocation>
</comment>
<evidence type="ECO:0000256" key="2">
    <source>
        <dbReference type="ARBA" id="ARBA00022448"/>
    </source>
</evidence>
<accession>A0A1X4GJF1</accession>
<organism evidence="13 14">
    <name type="scientific">Cylindrospermopsis raciborskii CENA303</name>
    <dbReference type="NCBI Taxonomy" id="1170769"/>
    <lineage>
        <taxon>Bacteria</taxon>
        <taxon>Bacillati</taxon>
        <taxon>Cyanobacteriota</taxon>
        <taxon>Cyanophyceae</taxon>
        <taxon>Nostocales</taxon>
        <taxon>Aphanizomenonaceae</taxon>
        <taxon>Cylindrospermopsis</taxon>
    </lineage>
</organism>
<evidence type="ECO:0000256" key="1">
    <source>
        <dbReference type="ARBA" id="ARBA00004651"/>
    </source>
</evidence>
<sequence>MVKSRRLAQLGNYLRPHWKETLLGVIALLSVNGLGVYIPLLIRSGVATLSTNFRFNQILYYAVVIVLLSSAMWMMRMASRIWIFGVGRQVEFELKQRIFEHLLKLEPAYFTINPPGDLITRTTSDVENIRRLLGFAVLSLVNTVFAYSMTIPIMLSINMELTLAALVVYPVMLFLVHTFSDRLREEQAAVQEKLSDISELIQEDMSGISLIKIYAQEENERRAFQNKNRALLKANLTLAKTRSTLFPMIGGLANISSLIIIWLGTMRISSGNLAVGDFLALLIYVERLVFPTALLGFTITAYQRGEVSIDRLESIFSVTPQIEDGPEAISLDINKVKGEITASNFSYTYPGSKIAALTGVNFNISPGEMIAVVGAIGSGKSTLANALPRLLDIEEGQLFLDGWDITKISLNDLRAAIAYVPQDSFLFSTSIRNNISYGDLVTEQEELGSAANLAKNRLRGRFEQERVENVANLVHIAGEIKNFPQQYDTLVGERGITLSGGQRQRTALARAMLVDAPVLILDDALSSVDNETATQILQNLARGKKRKTVILITHQLAAAASADRIMVMEKGKIVQIGKHSDLVEQPGLYQKLWSQHQMEQLLQ</sequence>
<dbReference type="Proteomes" id="UP000192997">
    <property type="component" value="Unassembled WGS sequence"/>
</dbReference>
<feature type="domain" description="ABC transmembrane type-1" evidence="12">
    <location>
        <begin position="22"/>
        <end position="304"/>
    </location>
</feature>
<dbReference type="InterPro" id="IPR027417">
    <property type="entry name" value="P-loop_NTPase"/>
</dbReference>
<dbReference type="PANTHER" id="PTHR43394">
    <property type="entry name" value="ATP-DEPENDENT PERMEASE MDL1, MITOCHONDRIAL"/>
    <property type="match status" value="1"/>
</dbReference>
<feature type="transmembrane region" description="Helical" evidence="10">
    <location>
        <begin position="58"/>
        <end position="75"/>
    </location>
</feature>
<feature type="transmembrane region" description="Helical" evidence="10">
    <location>
        <begin position="161"/>
        <end position="179"/>
    </location>
</feature>
<dbReference type="GO" id="GO:0005524">
    <property type="term" value="F:ATP binding"/>
    <property type="evidence" value="ECO:0007669"/>
    <property type="project" value="UniProtKB-KW"/>
</dbReference>
<dbReference type="GO" id="GO:0015421">
    <property type="term" value="F:ABC-type oligopeptide transporter activity"/>
    <property type="evidence" value="ECO:0007669"/>
    <property type="project" value="TreeGrafter"/>
</dbReference>
<keyword evidence="7 10" id="KW-1133">Transmembrane helix</keyword>
<comment type="caution">
    <text evidence="13">The sequence shown here is derived from an EMBL/GenBank/DDBJ whole genome shotgun (WGS) entry which is preliminary data.</text>
</comment>
<keyword evidence="5" id="KW-0547">Nucleotide-binding</keyword>
<evidence type="ECO:0000256" key="3">
    <source>
        <dbReference type="ARBA" id="ARBA00022475"/>
    </source>
</evidence>
<dbReference type="InterPro" id="IPR039421">
    <property type="entry name" value="Type_1_exporter"/>
</dbReference>
<evidence type="ECO:0000256" key="10">
    <source>
        <dbReference type="SAM" id="Phobius"/>
    </source>
</evidence>
<keyword evidence="8 10" id="KW-0472">Membrane</keyword>
<keyword evidence="6" id="KW-0067">ATP-binding</keyword>
<dbReference type="FunFam" id="3.40.50.300:FF:000221">
    <property type="entry name" value="Multidrug ABC transporter ATP-binding protein"/>
    <property type="match status" value="1"/>
</dbReference>
<dbReference type="Gene3D" id="1.20.1560.10">
    <property type="entry name" value="ABC transporter type 1, transmembrane domain"/>
    <property type="match status" value="1"/>
</dbReference>
<dbReference type="Gene3D" id="3.40.50.300">
    <property type="entry name" value="P-loop containing nucleotide triphosphate hydrolases"/>
    <property type="match status" value="1"/>
</dbReference>
<evidence type="ECO:0000313" key="13">
    <source>
        <dbReference type="EMBL" id="OSO97190.1"/>
    </source>
</evidence>
<evidence type="ECO:0000256" key="7">
    <source>
        <dbReference type="ARBA" id="ARBA00022989"/>
    </source>
</evidence>
<name>A0A1X4GJF1_9CYAN</name>
<keyword evidence="2" id="KW-0813">Transport</keyword>
<feature type="transmembrane region" description="Helical" evidence="10">
    <location>
        <begin position="21"/>
        <end position="38"/>
    </location>
</feature>
<dbReference type="InterPro" id="IPR036640">
    <property type="entry name" value="ABC1_TM_sf"/>
</dbReference>
<evidence type="ECO:0000256" key="5">
    <source>
        <dbReference type="ARBA" id="ARBA00022741"/>
    </source>
</evidence>
<proteinExistence type="predicted"/>
<reference evidence="14" key="1">
    <citation type="submission" date="2017-04" db="EMBL/GenBank/DDBJ databases">
        <authorList>
            <person name="Abreu V.A."/>
            <person name="Popin R.V."/>
            <person name="Rigonato J."/>
            <person name="Andreote A.P."/>
            <person name="Schaker P.C."/>
            <person name="Hoff-Risseti C."/>
            <person name="Alvarenga D.O."/>
            <person name="Varani A.M."/>
            <person name="Fiore M.F."/>
        </authorList>
    </citation>
    <scope>NUCLEOTIDE SEQUENCE [LARGE SCALE GENOMIC DNA]</scope>
    <source>
        <strain evidence="14">CENA303</strain>
    </source>
</reference>
<evidence type="ECO:0000259" key="11">
    <source>
        <dbReference type="PROSITE" id="PS50893"/>
    </source>
</evidence>
<dbReference type="GO" id="GO:0016887">
    <property type="term" value="F:ATP hydrolysis activity"/>
    <property type="evidence" value="ECO:0007669"/>
    <property type="project" value="InterPro"/>
</dbReference>
<keyword evidence="9" id="KW-0175">Coiled coil</keyword>
<dbReference type="PROSITE" id="PS50893">
    <property type="entry name" value="ABC_TRANSPORTER_2"/>
    <property type="match status" value="1"/>
</dbReference>
<feature type="transmembrane region" description="Helical" evidence="10">
    <location>
        <begin position="245"/>
        <end position="266"/>
    </location>
</feature>
<dbReference type="SUPFAM" id="SSF52540">
    <property type="entry name" value="P-loop containing nucleoside triphosphate hydrolases"/>
    <property type="match status" value="1"/>
</dbReference>
<gene>
    <name evidence="13" type="ORF">B7O87_01605</name>
</gene>
<dbReference type="SMART" id="SM00382">
    <property type="entry name" value="AAA"/>
    <property type="match status" value="1"/>
</dbReference>
<dbReference type="PROSITE" id="PS50929">
    <property type="entry name" value="ABC_TM1F"/>
    <property type="match status" value="1"/>
</dbReference>
<dbReference type="InterPro" id="IPR003593">
    <property type="entry name" value="AAA+_ATPase"/>
</dbReference>
<keyword evidence="3" id="KW-1003">Cell membrane</keyword>
<evidence type="ECO:0000313" key="14">
    <source>
        <dbReference type="Proteomes" id="UP000192997"/>
    </source>
</evidence>
<evidence type="ECO:0000259" key="12">
    <source>
        <dbReference type="PROSITE" id="PS50929"/>
    </source>
</evidence>
<dbReference type="Pfam" id="PF00664">
    <property type="entry name" value="ABC_membrane"/>
    <property type="match status" value="1"/>
</dbReference>
<dbReference type="CDD" id="cd18541">
    <property type="entry name" value="ABC_6TM_TmrB_like"/>
    <property type="match status" value="1"/>
</dbReference>
<dbReference type="SUPFAM" id="SSF90123">
    <property type="entry name" value="ABC transporter transmembrane region"/>
    <property type="match status" value="1"/>
</dbReference>
<dbReference type="InterPro" id="IPR011527">
    <property type="entry name" value="ABC1_TM_dom"/>
</dbReference>
<keyword evidence="4 10" id="KW-0812">Transmembrane</keyword>